<gene>
    <name evidence="2" type="ORF">CLV40_103196</name>
</gene>
<dbReference type="EMBL" id="PTIX01000003">
    <property type="protein sequence ID" value="PPK69586.1"/>
    <property type="molecule type" value="Genomic_DNA"/>
</dbReference>
<evidence type="ECO:0000313" key="3">
    <source>
        <dbReference type="Proteomes" id="UP000239203"/>
    </source>
</evidence>
<proteinExistence type="predicted"/>
<protein>
    <submittedName>
        <fullName evidence="2">Uncharacterized protein</fullName>
    </submittedName>
</protein>
<name>A0A2S6GWM1_9PSEU</name>
<dbReference type="OrthoDB" id="3698805at2"/>
<evidence type="ECO:0000256" key="1">
    <source>
        <dbReference type="SAM" id="MobiDB-lite"/>
    </source>
</evidence>
<feature type="compositionally biased region" description="Basic and acidic residues" evidence="1">
    <location>
        <begin position="36"/>
        <end position="49"/>
    </location>
</feature>
<reference evidence="2 3" key="1">
    <citation type="submission" date="2018-02" db="EMBL/GenBank/DDBJ databases">
        <title>Genomic Encyclopedia of Archaeal and Bacterial Type Strains, Phase II (KMG-II): from individual species to whole genera.</title>
        <authorList>
            <person name="Goeker M."/>
        </authorList>
    </citation>
    <scope>NUCLEOTIDE SEQUENCE [LARGE SCALE GENOMIC DNA]</scope>
    <source>
        <strain evidence="2 3">YU 961-1</strain>
    </source>
</reference>
<sequence length="81" mass="9518">MLDEDNPAVRAVRAEFQRISAGLGDHFERSRAEYEQTLTRHEQDRERWAKTPPEPPKRARQKQSDDPSDTGFFSVSWMTNR</sequence>
<keyword evidence="3" id="KW-1185">Reference proteome</keyword>
<dbReference type="Proteomes" id="UP000239203">
    <property type="component" value="Unassembled WGS sequence"/>
</dbReference>
<comment type="caution">
    <text evidence="2">The sequence shown here is derived from an EMBL/GenBank/DDBJ whole genome shotgun (WGS) entry which is preliminary data.</text>
</comment>
<dbReference type="AlphaFoldDB" id="A0A2S6GWM1"/>
<feature type="compositionally biased region" description="Polar residues" evidence="1">
    <location>
        <begin position="71"/>
        <end position="81"/>
    </location>
</feature>
<dbReference type="RefSeq" id="WP_104478017.1">
    <property type="nucleotide sequence ID" value="NZ_CP154825.1"/>
</dbReference>
<organism evidence="2 3">
    <name type="scientific">Actinokineospora auranticolor</name>
    <dbReference type="NCBI Taxonomy" id="155976"/>
    <lineage>
        <taxon>Bacteria</taxon>
        <taxon>Bacillati</taxon>
        <taxon>Actinomycetota</taxon>
        <taxon>Actinomycetes</taxon>
        <taxon>Pseudonocardiales</taxon>
        <taxon>Pseudonocardiaceae</taxon>
        <taxon>Actinokineospora</taxon>
    </lineage>
</organism>
<feature type="region of interest" description="Disordered" evidence="1">
    <location>
        <begin position="36"/>
        <end position="81"/>
    </location>
</feature>
<accession>A0A2S6GWM1</accession>
<evidence type="ECO:0000313" key="2">
    <source>
        <dbReference type="EMBL" id="PPK69586.1"/>
    </source>
</evidence>